<dbReference type="InterPro" id="IPR004821">
    <property type="entry name" value="Cyt_trans-like"/>
</dbReference>
<dbReference type="InterPro" id="IPR050385">
    <property type="entry name" value="Archaeal_FAD_synthase"/>
</dbReference>
<dbReference type="STRING" id="995062.SAMN04489718_1807"/>
<proteinExistence type="predicted"/>
<evidence type="ECO:0000313" key="4">
    <source>
        <dbReference type="EMBL" id="SDQ45066.1"/>
    </source>
</evidence>
<dbReference type="Pfam" id="PF01467">
    <property type="entry name" value="CTP_transf_like"/>
    <property type="match status" value="1"/>
</dbReference>
<evidence type="ECO:0000256" key="2">
    <source>
        <dbReference type="ARBA" id="ARBA00022695"/>
    </source>
</evidence>
<dbReference type="AlphaFoldDB" id="A0A1H1CZR2"/>
<evidence type="ECO:0000313" key="5">
    <source>
        <dbReference type="EMBL" id="SDQ69640.1"/>
    </source>
</evidence>
<reference evidence="5" key="1">
    <citation type="submission" date="2016-10" db="EMBL/GenBank/DDBJ databases">
        <authorList>
            <person name="de Groot N.N."/>
        </authorList>
    </citation>
    <scope>NUCLEOTIDE SEQUENCE [LARGE SCALE GENOMIC DNA]</scope>
    <source>
        <strain evidence="5">DSM 45459</strain>
    </source>
</reference>
<evidence type="ECO:0000259" key="3">
    <source>
        <dbReference type="Pfam" id="PF01467"/>
    </source>
</evidence>
<dbReference type="NCBIfam" id="TIGR00125">
    <property type="entry name" value="cyt_tran_rel"/>
    <property type="match status" value="1"/>
</dbReference>
<dbReference type="EMBL" id="FNKO01000002">
    <property type="protein sequence ID" value="SDQ69640.1"/>
    <property type="molecule type" value="Genomic_DNA"/>
</dbReference>
<dbReference type="GO" id="GO:0016779">
    <property type="term" value="F:nucleotidyltransferase activity"/>
    <property type="evidence" value="ECO:0007669"/>
    <property type="project" value="UniProtKB-KW"/>
</dbReference>
<dbReference type="SUPFAM" id="SSF52374">
    <property type="entry name" value="Nucleotidylyl transferase"/>
    <property type="match status" value="1"/>
</dbReference>
<organism evidence="5 6">
    <name type="scientific">Actinopolyspora saharensis</name>
    <dbReference type="NCBI Taxonomy" id="995062"/>
    <lineage>
        <taxon>Bacteria</taxon>
        <taxon>Bacillati</taxon>
        <taxon>Actinomycetota</taxon>
        <taxon>Actinomycetes</taxon>
        <taxon>Actinopolysporales</taxon>
        <taxon>Actinopolysporaceae</taxon>
        <taxon>Actinopolyspora</taxon>
    </lineage>
</organism>
<dbReference type="PANTHER" id="PTHR43793">
    <property type="entry name" value="FAD SYNTHASE"/>
    <property type="match status" value="1"/>
</dbReference>
<keyword evidence="2 5" id="KW-0548">Nucleotidyltransferase</keyword>
<dbReference type="PANTHER" id="PTHR43793:SF1">
    <property type="entry name" value="FAD SYNTHASE"/>
    <property type="match status" value="1"/>
</dbReference>
<feature type="domain" description="Cytidyltransferase-like" evidence="3">
    <location>
        <begin position="8"/>
        <end position="135"/>
    </location>
</feature>
<name>A0A1H1CZR2_9ACTN</name>
<dbReference type="InterPro" id="IPR014729">
    <property type="entry name" value="Rossmann-like_a/b/a_fold"/>
</dbReference>
<gene>
    <name evidence="4" type="ORF">SAMN04489718_1807</name>
    <name evidence="5" type="ORF">SAMN04489718_1821</name>
</gene>
<evidence type="ECO:0000256" key="1">
    <source>
        <dbReference type="ARBA" id="ARBA00022679"/>
    </source>
</evidence>
<protein>
    <submittedName>
        <fullName evidence="5">Glycerol-3-phosphate cytidylyltransferase</fullName>
    </submittedName>
</protein>
<dbReference type="EMBL" id="FNKO01000001">
    <property type="protein sequence ID" value="SDQ45066.1"/>
    <property type="molecule type" value="Genomic_DNA"/>
</dbReference>
<dbReference type="Proteomes" id="UP000199301">
    <property type="component" value="Unassembled WGS sequence"/>
</dbReference>
<reference evidence="6" key="2">
    <citation type="submission" date="2016-10" db="EMBL/GenBank/DDBJ databases">
        <authorList>
            <person name="Varghese N."/>
            <person name="Submissions S."/>
        </authorList>
    </citation>
    <scope>NUCLEOTIDE SEQUENCE [LARGE SCALE GENOMIC DNA]</scope>
    <source>
        <strain evidence="6">DSM 45459</strain>
    </source>
</reference>
<dbReference type="Gene3D" id="3.40.50.620">
    <property type="entry name" value="HUPs"/>
    <property type="match status" value="1"/>
</dbReference>
<evidence type="ECO:0000313" key="6">
    <source>
        <dbReference type="Proteomes" id="UP000199301"/>
    </source>
</evidence>
<accession>A0A1H1CZR2</accession>
<sequence length="140" mass="15729">MSRPVVGYAPGAYDMFHIGHLRVLERARSECDLLIAGVATDAVVLSAKAKHPVIPFEQRLEIVSSIRYVDQAIADPHVDKYLTWQRIGFHVLFKGDDWRGTERAHEMESKLESVGVGIVYFPYTGDVSTTLLRTRLSVSE</sequence>
<keyword evidence="1 5" id="KW-0808">Transferase</keyword>
<keyword evidence="6" id="KW-1185">Reference proteome</keyword>
<dbReference type="OrthoDB" id="9802794at2"/>
<dbReference type="RefSeq" id="WP_092522417.1">
    <property type="nucleotide sequence ID" value="NZ_FNKO01000001.1"/>
</dbReference>